<protein>
    <submittedName>
        <fullName evidence="1">Uncharacterized protein</fullName>
    </submittedName>
</protein>
<accession>A0ABP7S604</accession>
<dbReference type="Proteomes" id="UP001500456">
    <property type="component" value="Unassembled WGS sequence"/>
</dbReference>
<name>A0ABP7S604_9ACTN</name>
<keyword evidence="2" id="KW-1185">Reference proteome</keyword>
<comment type="caution">
    <text evidence="1">The sequence shown here is derived from an EMBL/GenBank/DDBJ whole genome shotgun (WGS) entry which is preliminary data.</text>
</comment>
<evidence type="ECO:0000313" key="1">
    <source>
        <dbReference type="EMBL" id="GAA4007156.1"/>
    </source>
</evidence>
<evidence type="ECO:0000313" key="2">
    <source>
        <dbReference type="Proteomes" id="UP001500456"/>
    </source>
</evidence>
<reference evidence="2" key="1">
    <citation type="journal article" date="2019" name="Int. J. Syst. Evol. Microbiol.">
        <title>The Global Catalogue of Microorganisms (GCM) 10K type strain sequencing project: providing services to taxonomists for standard genome sequencing and annotation.</title>
        <authorList>
            <consortium name="The Broad Institute Genomics Platform"/>
            <consortium name="The Broad Institute Genome Sequencing Center for Infectious Disease"/>
            <person name="Wu L."/>
            <person name="Ma J."/>
        </authorList>
    </citation>
    <scope>NUCLEOTIDE SEQUENCE [LARGE SCALE GENOMIC DNA]</scope>
    <source>
        <strain evidence="2">JCM 16924</strain>
    </source>
</reference>
<gene>
    <name evidence="1" type="ORF">GCM10022232_53970</name>
</gene>
<organism evidence="1 2">
    <name type="scientific">Streptomyces plumbiresistens</name>
    <dbReference type="NCBI Taxonomy" id="511811"/>
    <lineage>
        <taxon>Bacteria</taxon>
        <taxon>Bacillati</taxon>
        <taxon>Actinomycetota</taxon>
        <taxon>Actinomycetes</taxon>
        <taxon>Kitasatosporales</taxon>
        <taxon>Streptomycetaceae</taxon>
        <taxon>Streptomyces</taxon>
    </lineage>
</organism>
<dbReference type="EMBL" id="BAAAZX010000016">
    <property type="protein sequence ID" value="GAA4007156.1"/>
    <property type="molecule type" value="Genomic_DNA"/>
</dbReference>
<sequence>MFAEMLAGMDRAIAEGAEDRTTEVVRRLAGRPPHDFRTVVARESTGLG</sequence>
<proteinExistence type="predicted"/>